<dbReference type="EMBL" id="SMAD01000015">
    <property type="protein sequence ID" value="TCS85042.1"/>
    <property type="molecule type" value="Genomic_DNA"/>
</dbReference>
<reference evidence="1 2" key="1">
    <citation type="submission" date="2019-03" db="EMBL/GenBank/DDBJ databases">
        <title>Genomic Encyclopedia of Type Strains, Phase IV (KMG-IV): sequencing the most valuable type-strain genomes for metagenomic binning, comparative biology and taxonomic classification.</title>
        <authorList>
            <person name="Goeker M."/>
        </authorList>
    </citation>
    <scope>NUCLEOTIDE SEQUENCE [LARGE SCALE GENOMIC DNA]</scope>
    <source>
        <strain evidence="1 2">DSM 21100</strain>
    </source>
</reference>
<sequence>MLHNRNIIDLDFLTFKEKLFDLACFSTDQVYAWQPDFDRNNLTRWIRKGYLVRLRQGITLFLNSKVKKIIPYTSPTGFTSLLISACILHWRFTE</sequence>
<organism evidence="1 2">
    <name type="scientific">Anseongella ginsenosidimutans</name>
    <dbReference type="NCBI Taxonomy" id="496056"/>
    <lineage>
        <taxon>Bacteria</taxon>
        <taxon>Pseudomonadati</taxon>
        <taxon>Bacteroidota</taxon>
        <taxon>Sphingobacteriia</taxon>
        <taxon>Sphingobacteriales</taxon>
        <taxon>Sphingobacteriaceae</taxon>
        <taxon>Anseongella</taxon>
    </lineage>
</organism>
<name>A0A4R3KLX1_9SPHI</name>
<gene>
    <name evidence="1" type="ORF">EDD80_11525</name>
</gene>
<evidence type="ECO:0000313" key="2">
    <source>
        <dbReference type="Proteomes" id="UP000295807"/>
    </source>
</evidence>
<evidence type="ECO:0000313" key="1">
    <source>
        <dbReference type="EMBL" id="TCS85042.1"/>
    </source>
</evidence>
<dbReference type="AlphaFoldDB" id="A0A4R3KLX1"/>
<proteinExistence type="predicted"/>
<keyword evidence="2" id="KW-1185">Reference proteome</keyword>
<accession>A0A4R3KLX1</accession>
<protein>
    <submittedName>
        <fullName evidence="1">Uncharacterized protein</fullName>
    </submittedName>
</protein>
<comment type="caution">
    <text evidence="1">The sequence shown here is derived from an EMBL/GenBank/DDBJ whole genome shotgun (WGS) entry which is preliminary data.</text>
</comment>
<dbReference type="Proteomes" id="UP000295807">
    <property type="component" value="Unassembled WGS sequence"/>
</dbReference>